<evidence type="ECO:0000256" key="1">
    <source>
        <dbReference type="SAM" id="MobiDB-lite"/>
    </source>
</evidence>
<keyword evidence="3" id="KW-1185">Reference proteome</keyword>
<organism evidence="2 3">
    <name type="scientific">Mycolicibacterium brisbanense</name>
    <dbReference type="NCBI Taxonomy" id="146020"/>
    <lineage>
        <taxon>Bacteria</taxon>
        <taxon>Bacillati</taxon>
        <taxon>Actinomycetota</taxon>
        <taxon>Actinomycetes</taxon>
        <taxon>Mycobacteriales</taxon>
        <taxon>Mycobacteriaceae</taxon>
        <taxon>Mycolicibacterium</taxon>
    </lineage>
</organism>
<proteinExistence type="predicted"/>
<comment type="caution">
    <text evidence="2">The sequence shown here is derived from an EMBL/GenBank/DDBJ whole genome shotgun (WGS) entry which is preliminary data.</text>
</comment>
<evidence type="ECO:0000313" key="3">
    <source>
        <dbReference type="Proteomes" id="UP000069620"/>
    </source>
</evidence>
<feature type="compositionally biased region" description="Basic residues" evidence="1">
    <location>
        <begin position="1"/>
        <end position="12"/>
    </location>
</feature>
<evidence type="ECO:0000313" key="2">
    <source>
        <dbReference type="EMBL" id="GAS86473.1"/>
    </source>
</evidence>
<reference evidence="3" key="1">
    <citation type="journal article" date="2016" name="Genome Announc.">
        <title>Draft Genome Sequences of Five Rapidly Growing Mycobacterium Species, M. thermoresistibile, M. fortuitum subsp. acetamidolyticum, M. canariasense, M. brisbanense, and M. novocastrense.</title>
        <authorList>
            <person name="Katahira K."/>
            <person name="Ogura Y."/>
            <person name="Gotoh Y."/>
            <person name="Hayashi T."/>
        </authorList>
    </citation>
    <scope>NUCLEOTIDE SEQUENCE [LARGE SCALE GENOMIC DNA]</scope>
    <source>
        <strain evidence="3">JCM15654</strain>
    </source>
</reference>
<reference evidence="3" key="2">
    <citation type="submission" date="2016-02" db="EMBL/GenBank/DDBJ databases">
        <title>Draft genome sequence of five rapidly growing Mycobacterium species.</title>
        <authorList>
            <person name="Katahira K."/>
            <person name="Gotou Y."/>
            <person name="Iida K."/>
            <person name="Ogura Y."/>
            <person name="Hayashi T."/>
        </authorList>
    </citation>
    <scope>NUCLEOTIDE SEQUENCE [LARGE SCALE GENOMIC DNA]</scope>
    <source>
        <strain evidence="3">JCM15654</strain>
    </source>
</reference>
<gene>
    <name evidence="2" type="ORF">RMCB_0569</name>
</gene>
<accession>A0A100VV40</accession>
<protein>
    <submittedName>
        <fullName evidence="2">Oligopeptidase B</fullName>
    </submittedName>
</protein>
<dbReference type="EMBL" id="BCSX01000007">
    <property type="protein sequence ID" value="GAS86473.1"/>
    <property type="molecule type" value="Genomic_DNA"/>
</dbReference>
<sequence>MCGRSNVRRRLWTAKTTDAAVRRRPHRSRRPLHAGPDATDRRLADYHESSLWVFTTYFDRSRAPVAQGIEHGSPKAGVAGSNPAGGTRQKLYLAVLRNVDPSIIHRL</sequence>
<dbReference type="Proteomes" id="UP000069620">
    <property type="component" value="Unassembled WGS sequence"/>
</dbReference>
<dbReference type="STRING" id="146020.RMCB_0569"/>
<name>A0A100VV40_9MYCO</name>
<dbReference type="AlphaFoldDB" id="A0A100VV40"/>
<feature type="compositionally biased region" description="Basic residues" evidence="1">
    <location>
        <begin position="22"/>
        <end position="32"/>
    </location>
</feature>
<dbReference type="AntiFam" id="ANF00010">
    <property type="entry name" value="tRNA translation"/>
</dbReference>
<feature type="region of interest" description="Disordered" evidence="1">
    <location>
        <begin position="1"/>
        <end position="40"/>
    </location>
</feature>